<dbReference type="EMBL" id="AHMT02000001">
    <property type="protein sequence ID" value="EQA64815.1"/>
    <property type="molecule type" value="Genomic_DNA"/>
</dbReference>
<sequence length="47" mass="5172">MGRKLHRGFVVIPTDLSLDSNTCGALRKCDTLVSYSPKLSYAELTLT</sequence>
<dbReference type="AlphaFoldDB" id="V6I3F0"/>
<protein>
    <submittedName>
        <fullName evidence="1">Uncharacterized protein</fullName>
    </submittedName>
</protein>
<organism evidence="1 2">
    <name type="scientific">Leptospira alexanderi serovar Manhao 3 str. L 60</name>
    <dbReference type="NCBI Taxonomy" id="1049759"/>
    <lineage>
        <taxon>Bacteria</taxon>
        <taxon>Pseudomonadati</taxon>
        <taxon>Spirochaetota</taxon>
        <taxon>Spirochaetia</taxon>
        <taxon>Leptospirales</taxon>
        <taxon>Leptospiraceae</taxon>
        <taxon>Leptospira</taxon>
    </lineage>
</organism>
<gene>
    <name evidence="1" type="ORF">LEP1GSC062_2364</name>
</gene>
<dbReference type="Proteomes" id="UP000018747">
    <property type="component" value="Unassembled WGS sequence"/>
</dbReference>
<evidence type="ECO:0000313" key="2">
    <source>
        <dbReference type="Proteomes" id="UP000018747"/>
    </source>
</evidence>
<evidence type="ECO:0000313" key="1">
    <source>
        <dbReference type="EMBL" id="EQA64815.1"/>
    </source>
</evidence>
<keyword evidence="2" id="KW-1185">Reference proteome</keyword>
<accession>V6I3F0</accession>
<proteinExistence type="predicted"/>
<reference evidence="1" key="1">
    <citation type="submission" date="2013-05" db="EMBL/GenBank/DDBJ databases">
        <authorList>
            <person name="Harkins D.M."/>
            <person name="Durkin A.S."/>
            <person name="Brinkac L.M."/>
            <person name="Haft D.H."/>
            <person name="Selengut J.D."/>
            <person name="Sanka R."/>
            <person name="DePew J."/>
            <person name="Purushe J."/>
            <person name="Hartskeerl R.A."/>
            <person name="Ahmed A."/>
            <person name="van der Linden H."/>
            <person name="Goris M.G.A."/>
            <person name="Vinetz J.M."/>
            <person name="Sutton G.G."/>
            <person name="Nierman W.C."/>
            <person name="Fouts D.E."/>
        </authorList>
    </citation>
    <scope>NUCLEOTIDE SEQUENCE [LARGE SCALE GENOMIC DNA]</scope>
    <source>
        <strain evidence="1">L 60</strain>
    </source>
</reference>
<name>V6I3F0_9LEPT</name>
<comment type="caution">
    <text evidence="1">The sequence shown here is derived from an EMBL/GenBank/DDBJ whole genome shotgun (WGS) entry which is preliminary data.</text>
</comment>